<dbReference type="InterPro" id="IPR000669">
    <property type="entry name" value="Mannitol_DH"/>
</dbReference>
<dbReference type="InterPro" id="IPR013118">
    <property type="entry name" value="Mannitol_DH_C"/>
</dbReference>
<evidence type="ECO:0000256" key="1">
    <source>
        <dbReference type="ARBA" id="ARBA00023002"/>
    </source>
</evidence>
<evidence type="ECO:0000259" key="3">
    <source>
        <dbReference type="Pfam" id="PF01232"/>
    </source>
</evidence>
<dbReference type="PRINTS" id="PR00084">
    <property type="entry name" value="MTLDHDRGNASE"/>
</dbReference>
<dbReference type="AlphaFoldDB" id="A0A2S0UJD1"/>
<dbReference type="Pfam" id="PF08125">
    <property type="entry name" value="Mannitol_dh_C"/>
    <property type="match status" value="1"/>
</dbReference>
<keyword evidence="1" id="KW-0560">Oxidoreductase</keyword>
<reference evidence="5 6" key="1">
    <citation type="submission" date="2018-04" db="EMBL/GenBank/DDBJ databases">
        <title>Genome sequencing of Gemmobacter.</title>
        <authorList>
            <person name="Yi H."/>
            <person name="Baek M.-G."/>
        </authorList>
    </citation>
    <scope>NUCLEOTIDE SEQUENCE [LARGE SCALE GENOMIC DNA]</scope>
    <source>
        <strain evidence="5 6">HYN0069</strain>
    </source>
</reference>
<evidence type="ECO:0000259" key="4">
    <source>
        <dbReference type="Pfam" id="PF08125"/>
    </source>
</evidence>
<name>A0A2S0UJD1_9RHOB</name>
<sequence>MTQPVAMPAYDRTKLKPGIVHIGLGNFHRAHMAVYLDDLFAKGLAMDWAILGAGVRAGDARMREALMAQDCLSTVIELDPSGHVARRVGSMVGFIEVQPDNAALIAAMADPAIRIVSLTVTEGGYYVDPATGAFDPAHPDIVADGANPLRPATAFGAILAALRLRRAAGMVPFTVMSCDNLPGNGHVTQAAVVGLARLYDAAFADWVQANVAFPNGMVDRITPATGPRERAMAAKFGLGDDPVPVTCEPFRQWVLEDNFPAGRPPLEAVGVTFTPHVHAFEAMKIRILNGGHAIIAYPGGLMGIEYVHEAMAEPLIAGFLDKVERDEIIPIVPPVPGTDLGDYYTLIRSRFSNPEVADTERRLCLDGSNRQPKFIIPSIADSLAAAKVPRGLILESALWCHYCAGVADDGSVIEPNDPNWDRLQAVARAAAQDPAVWLGMEDIYGAVGRDAAVIACFAGFLRDLGARGTRAVLADYLQG</sequence>
<dbReference type="Proteomes" id="UP000244496">
    <property type="component" value="Chromosome"/>
</dbReference>
<protein>
    <submittedName>
        <fullName evidence="5">Mannitol dehydrogenase</fullName>
    </submittedName>
</protein>
<dbReference type="Pfam" id="PF01232">
    <property type="entry name" value="Mannitol_dh"/>
    <property type="match status" value="1"/>
</dbReference>
<dbReference type="InterPro" id="IPR036291">
    <property type="entry name" value="NAD(P)-bd_dom_sf"/>
</dbReference>
<dbReference type="RefSeq" id="WP_108434753.1">
    <property type="nucleotide sequence ID" value="NZ_CP028918.1"/>
</dbReference>
<keyword evidence="6" id="KW-1185">Reference proteome</keyword>
<dbReference type="SUPFAM" id="SSF48179">
    <property type="entry name" value="6-phosphogluconate dehydrogenase C-terminal domain-like"/>
    <property type="match status" value="1"/>
</dbReference>
<accession>A0A2S0UJD1</accession>
<dbReference type="InterPro" id="IPR013131">
    <property type="entry name" value="Mannitol_DH_N"/>
</dbReference>
<dbReference type="Gene3D" id="3.40.50.720">
    <property type="entry name" value="NAD(P)-binding Rossmann-like Domain"/>
    <property type="match status" value="1"/>
</dbReference>
<dbReference type="SUPFAM" id="SSF51735">
    <property type="entry name" value="NAD(P)-binding Rossmann-fold domains"/>
    <property type="match status" value="1"/>
</dbReference>
<dbReference type="Gene3D" id="1.10.1040.10">
    <property type="entry name" value="N-(1-d-carboxylethyl)-l-norvaline Dehydrogenase, domain 2"/>
    <property type="match status" value="1"/>
</dbReference>
<dbReference type="PANTHER" id="PTHR43362">
    <property type="entry name" value="MANNITOL DEHYDROGENASE DSF1-RELATED"/>
    <property type="match status" value="1"/>
</dbReference>
<dbReference type="OrthoDB" id="271711at2"/>
<gene>
    <name evidence="5" type="ORF">HYN69_04835</name>
</gene>
<feature type="domain" description="Mannitol dehydrogenase C-terminal" evidence="4">
    <location>
        <begin position="276"/>
        <end position="457"/>
    </location>
</feature>
<keyword evidence="2" id="KW-0520">NAD</keyword>
<dbReference type="GO" id="GO:0016616">
    <property type="term" value="F:oxidoreductase activity, acting on the CH-OH group of donors, NAD or NADP as acceptor"/>
    <property type="evidence" value="ECO:0007669"/>
    <property type="project" value="TreeGrafter"/>
</dbReference>
<dbReference type="PROSITE" id="PS00974">
    <property type="entry name" value="MANNITOL_DHGENASE"/>
    <property type="match status" value="1"/>
</dbReference>
<dbReference type="EMBL" id="CP028918">
    <property type="protein sequence ID" value="AWB47929.1"/>
    <property type="molecule type" value="Genomic_DNA"/>
</dbReference>
<proteinExistence type="predicted"/>
<dbReference type="InterPro" id="IPR023027">
    <property type="entry name" value="Mannitol_DH_CS"/>
</dbReference>
<organism evidence="5 6">
    <name type="scientific">Paragemmobacter aquarius</name>
    <dbReference type="NCBI Taxonomy" id="2169400"/>
    <lineage>
        <taxon>Bacteria</taxon>
        <taxon>Pseudomonadati</taxon>
        <taxon>Pseudomonadota</taxon>
        <taxon>Alphaproteobacteria</taxon>
        <taxon>Rhodobacterales</taxon>
        <taxon>Paracoccaceae</taxon>
        <taxon>Paragemmobacter</taxon>
    </lineage>
</organism>
<dbReference type="InterPro" id="IPR050988">
    <property type="entry name" value="Mannitol_DH/Oxidoreductase"/>
</dbReference>
<dbReference type="GO" id="GO:0019594">
    <property type="term" value="P:mannitol metabolic process"/>
    <property type="evidence" value="ECO:0007669"/>
    <property type="project" value="InterPro"/>
</dbReference>
<feature type="domain" description="Mannitol dehydrogenase N-terminal" evidence="3">
    <location>
        <begin position="18"/>
        <end position="267"/>
    </location>
</feature>
<evidence type="ECO:0000313" key="6">
    <source>
        <dbReference type="Proteomes" id="UP000244496"/>
    </source>
</evidence>
<evidence type="ECO:0000256" key="2">
    <source>
        <dbReference type="ARBA" id="ARBA00023027"/>
    </source>
</evidence>
<evidence type="ECO:0000313" key="5">
    <source>
        <dbReference type="EMBL" id="AWB47929.1"/>
    </source>
</evidence>
<dbReference type="InterPro" id="IPR008927">
    <property type="entry name" value="6-PGluconate_DH-like_C_sf"/>
</dbReference>
<dbReference type="PANTHER" id="PTHR43362:SF1">
    <property type="entry name" value="MANNITOL DEHYDROGENASE 2-RELATED"/>
    <property type="match status" value="1"/>
</dbReference>
<dbReference type="KEGG" id="geh:HYN69_04835"/>
<dbReference type="InterPro" id="IPR013328">
    <property type="entry name" value="6PGD_dom2"/>
</dbReference>